<feature type="transmembrane region" description="Helical" evidence="8">
    <location>
        <begin position="20"/>
        <end position="38"/>
    </location>
</feature>
<sequence length="666" mass="70473">MITTTKIEGSAVARTHLKTVALSVTAVLLIGSLLQITAPYSKGIGLIWDTLFHFDSANYQHLITHLTYLPRLAVALLCGFALAVAGCVMQFVLRNPIASPTTLGVAAGAELGMVLGLLLIPASVAVPLFIPAFIGGCLATGLVFALSSTRGFSPLHMVLAGMVVSLFLGSLNTMLLMLHEQQLTSVFVWGAGVLNQNDWSSVQVLLPLIAIPTLLLLVLQRPLSALQFGDNVATSLGVNIKQIKLLCLSLAIFITAAVVSEVGLIGFVGIVAPAIARLLGVRSLAKQILTSGLIGSLILLIVDLVIQPFSGFGGELLPTGAMTALLGAPFLLWLLQRTKLQSDLKSRNEHIEQYKRVSTAKTLIAMSLVLAVTCFIALTVGKNQFGWSLEIHESLFELRTPRVLVALLAGIGLAFAGTIIQRISNNPMASPEVLGISSGAALALVLGTLWGNSIGREEQMLLGTLGATSVTAVVWLMGRKHNFAPTQTLLTGIALSAGLDALLRITMSSGNENASALLTWLSGSTYLVATQDVVLLAVGVTVIGAISLSLHRWIELINLGEVTTSSLGMNTTTVRLALLLLVAALTTLCTIVIGPLSFIGLLAPHMARSLHQYRAIPQMLTAALLGAIIMVAADWIGRTLWFPWQFPAGLLASLLGGGYFLYLMRK</sequence>
<feature type="transmembrane region" description="Helical" evidence="8">
    <location>
        <begin position="574"/>
        <end position="603"/>
    </location>
</feature>
<evidence type="ECO:0000256" key="8">
    <source>
        <dbReference type="SAM" id="Phobius"/>
    </source>
</evidence>
<dbReference type="PANTHER" id="PTHR30472">
    <property type="entry name" value="FERRIC ENTEROBACTIN TRANSPORT SYSTEM PERMEASE PROTEIN"/>
    <property type="match status" value="1"/>
</dbReference>
<feature type="transmembrane region" description="Helical" evidence="8">
    <location>
        <begin position="158"/>
        <end position="179"/>
    </location>
</feature>
<keyword evidence="7 8" id="KW-0472">Membrane</keyword>
<comment type="subcellular location">
    <subcellularLocation>
        <location evidence="1">Cell membrane</location>
        <topology evidence="1">Multi-pass membrane protein</topology>
    </subcellularLocation>
</comment>
<dbReference type="Pfam" id="PF01032">
    <property type="entry name" value="FecCD"/>
    <property type="match status" value="2"/>
</dbReference>
<evidence type="ECO:0000256" key="7">
    <source>
        <dbReference type="ARBA" id="ARBA00023136"/>
    </source>
</evidence>
<evidence type="ECO:0000256" key="5">
    <source>
        <dbReference type="ARBA" id="ARBA00022692"/>
    </source>
</evidence>
<dbReference type="EMBL" id="MSCI01000002">
    <property type="protein sequence ID" value="PQJ59972.1"/>
    <property type="molecule type" value="Genomic_DNA"/>
</dbReference>
<gene>
    <name evidence="9" type="ORF">BTO10_11320</name>
</gene>
<dbReference type="CDD" id="cd06550">
    <property type="entry name" value="TM_ABC_iron-siderophores_like"/>
    <property type="match status" value="2"/>
</dbReference>
<feature type="transmembrane region" description="Helical" evidence="8">
    <location>
        <begin position="642"/>
        <end position="663"/>
    </location>
</feature>
<dbReference type="GO" id="GO:0022857">
    <property type="term" value="F:transmembrane transporter activity"/>
    <property type="evidence" value="ECO:0007669"/>
    <property type="project" value="InterPro"/>
</dbReference>
<feature type="transmembrane region" description="Helical" evidence="8">
    <location>
        <begin position="72"/>
        <end position="93"/>
    </location>
</feature>
<organism evidence="9 10">
    <name type="scientific">Vibrio chagasii</name>
    <dbReference type="NCBI Taxonomy" id="170679"/>
    <lineage>
        <taxon>Bacteria</taxon>
        <taxon>Pseudomonadati</taxon>
        <taxon>Pseudomonadota</taxon>
        <taxon>Gammaproteobacteria</taxon>
        <taxon>Vibrionales</taxon>
        <taxon>Vibrionaceae</taxon>
        <taxon>Vibrio</taxon>
    </lineage>
</organism>
<dbReference type="PANTHER" id="PTHR30472:SF37">
    <property type="entry name" value="FE(3+) DICITRATE TRANSPORT SYSTEM PERMEASE PROTEIN FECD-RELATED"/>
    <property type="match status" value="1"/>
</dbReference>
<dbReference type="AlphaFoldDB" id="A0A2S7VDX8"/>
<dbReference type="NCBIfam" id="NF007866">
    <property type="entry name" value="PRK10577.1-2"/>
    <property type="match status" value="1"/>
</dbReference>
<evidence type="ECO:0000313" key="9">
    <source>
        <dbReference type="EMBL" id="PQJ59972.1"/>
    </source>
</evidence>
<feature type="transmembrane region" description="Helical" evidence="8">
    <location>
        <begin position="433"/>
        <end position="454"/>
    </location>
</feature>
<feature type="transmembrane region" description="Helical" evidence="8">
    <location>
        <begin position="363"/>
        <end position="381"/>
    </location>
</feature>
<evidence type="ECO:0000256" key="4">
    <source>
        <dbReference type="ARBA" id="ARBA00022475"/>
    </source>
</evidence>
<dbReference type="RefSeq" id="WP_105024583.1">
    <property type="nucleotide sequence ID" value="NZ_MSCI01000002.1"/>
</dbReference>
<feature type="transmembrane region" description="Helical" evidence="8">
    <location>
        <begin position="199"/>
        <end position="219"/>
    </location>
</feature>
<evidence type="ECO:0000256" key="2">
    <source>
        <dbReference type="ARBA" id="ARBA00007935"/>
    </source>
</evidence>
<feature type="transmembrane region" description="Helical" evidence="8">
    <location>
        <begin position="316"/>
        <end position="335"/>
    </location>
</feature>
<dbReference type="InterPro" id="IPR000522">
    <property type="entry name" value="ABC_transptr_permease_BtuC"/>
</dbReference>
<feature type="transmembrane region" description="Helical" evidence="8">
    <location>
        <begin position="534"/>
        <end position="554"/>
    </location>
</feature>
<dbReference type="Proteomes" id="UP000238707">
    <property type="component" value="Unassembled WGS sequence"/>
</dbReference>
<keyword evidence="4" id="KW-1003">Cell membrane</keyword>
<feature type="transmembrane region" description="Helical" evidence="8">
    <location>
        <begin position="615"/>
        <end position="636"/>
    </location>
</feature>
<protein>
    <submittedName>
        <fullName evidence="9">Fe3+-hydroxamate ABC transporter permease FhuB</fullName>
    </submittedName>
</protein>
<evidence type="ECO:0000313" key="10">
    <source>
        <dbReference type="Proteomes" id="UP000238707"/>
    </source>
</evidence>
<dbReference type="SUPFAM" id="SSF81345">
    <property type="entry name" value="ABC transporter involved in vitamin B12 uptake, BtuC"/>
    <property type="match status" value="2"/>
</dbReference>
<accession>A0A2S7VDX8</accession>
<comment type="similarity">
    <text evidence="2">Belongs to the binding-protein-dependent transport system permease family. FecCD subfamily.</text>
</comment>
<keyword evidence="10" id="KW-1185">Reference proteome</keyword>
<dbReference type="InterPro" id="IPR037294">
    <property type="entry name" value="ABC_BtuC-like"/>
</dbReference>
<keyword evidence="5 8" id="KW-0812">Transmembrane</keyword>
<dbReference type="GO" id="GO:0033214">
    <property type="term" value="P:siderophore-iron import into cell"/>
    <property type="evidence" value="ECO:0007669"/>
    <property type="project" value="TreeGrafter"/>
</dbReference>
<reference evidence="9 10" key="1">
    <citation type="submission" date="2016-12" db="EMBL/GenBank/DDBJ databases">
        <title>Diversity of luminous bacteria.</title>
        <authorList>
            <person name="Yoshizawa S."/>
            <person name="Kogure K."/>
        </authorList>
    </citation>
    <scope>NUCLEOTIDE SEQUENCE [LARGE SCALE GENOMIC DNA]</scope>
    <source>
        <strain evidence="9 10">LC2-408</strain>
    </source>
</reference>
<feature type="transmembrane region" description="Helical" evidence="8">
    <location>
        <begin position="401"/>
        <end position="421"/>
    </location>
</feature>
<comment type="caution">
    <text evidence="9">The sequence shown here is derived from an EMBL/GenBank/DDBJ whole genome shotgun (WGS) entry which is preliminary data.</text>
</comment>
<evidence type="ECO:0000256" key="6">
    <source>
        <dbReference type="ARBA" id="ARBA00022989"/>
    </source>
</evidence>
<feature type="transmembrane region" description="Helical" evidence="8">
    <location>
        <begin position="460"/>
        <end position="477"/>
    </location>
</feature>
<evidence type="ECO:0000256" key="1">
    <source>
        <dbReference type="ARBA" id="ARBA00004651"/>
    </source>
</evidence>
<dbReference type="GO" id="GO:0005886">
    <property type="term" value="C:plasma membrane"/>
    <property type="evidence" value="ECO:0007669"/>
    <property type="project" value="UniProtKB-SubCell"/>
</dbReference>
<feature type="transmembrane region" description="Helical" evidence="8">
    <location>
        <begin position="288"/>
        <end position="310"/>
    </location>
</feature>
<evidence type="ECO:0000256" key="3">
    <source>
        <dbReference type="ARBA" id="ARBA00022448"/>
    </source>
</evidence>
<dbReference type="Gene3D" id="1.10.3470.10">
    <property type="entry name" value="ABC transporter involved in vitamin B12 uptake, BtuC"/>
    <property type="match status" value="2"/>
</dbReference>
<keyword evidence="6 8" id="KW-1133">Transmembrane helix</keyword>
<keyword evidence="3" id="KW-0813">Transport</keyword>
<name>A0A2S7VDX8_9VIBR</name>
<proteinExistence type="inferred from homology"/>